<keyword evidence="3" id="KW-1185">Reference proteome</keyword>
<evidence type="ECO:0000256" key="1">
    <source>
        <dbReference type="SAM" id="MobiDB-lite"/>
    </source>
</evidence>
<proteinExistence type="predicted"/>
<reference evidence="2 3" key="1">
    <citation type="submission" date="2019-05" db="EMBL/GenBank/DDBJ databases">
        <title>Another draft genome of Portunus trituberculatus and its Hox gene families provides insights of decapod evolution.</title>
        <authorList>
            <person name="Jeong J.-H."/>
            <person name="Song I."/>
            <person name="Kim S."/>
            <person name="Choi T."/>
            <person name="Kim D."/>
            <person name="Ryu S."/>
            <person name="Kim W."/>
        </authorList>
    </citation>
    <scope>NUCLEOTIDE SEQUENCE [LARGE SCALE GENOMIC DNA]</scope>
    <source>
        <tissue evidence="2">Muscle</tissue>
    </source>
</reference>
<feature type="compositionally biased region" description="Pro residues" evidence="1">
    <location>
        <begin position="1"/>
        <end position="11"/>
    </location>
</feature>
<protein>
    <submittedName>
        <fullName evidence="2">Uncharacterized protein</fullName>
    </submittedName>
</protein>
<feature type="region of interest" description="Disordered" evidence="1">
    <location>
        <begin position="36"/>
        <end position="70"/>
    </location>
</feature>
<dbReference type="Proteomes" id="UP000324222">
    <property type="component" value="Unassembled WGS sequence"/>
</dbReference>
<name>A0A5B7E113_PORTR</name>
<sequence length="70" mass="7568">MWSRPLPPRHPAAPANTATTQRKNIQAAPTVNFLAGFTRPSQPLGRESQQGGTARTNTEQLVENSARLAC</sequence>
<evidence type="ECO:0000313" key="2">
    <source>
        <dbReference type="EMBL" id="MPC26886.1"/>
    </source>
</evidence>
<feature type="region of interest" description="Disordered" evidence="1">
    <location>
        <begin position="1"/>
        <end position="24"/>
    </location>
</feature>
<gene>
    <name evidence="2" type="ORF">E2C01_020037</name>
</gene>
<accession>A0A5B7E113</accession>
<organism evidence="2 3">
    <name type="scientific">Portunus trituberculatus</name>
    <name type="common">Swimming crab</name>
    <name type="synonym">Neptunus trituberculatus</name>
    <dbReference type="NCBI Taxonomy" id="210409"/>
    <lineage>
        <taxon>Eukaryota</taxon>
        <taxon>Metazoa</taxon>
        <taxon>Ecdysozoa</taxon>
        <taxon>Arthropoda</taxon>
        <taxon>Crustacea</taxon>
        <taxon>Multicrustacea</taxon>
        <taxon>Malacostraca</taxon>
        <taxon>Eumalacostraca</taxon>
        <taxon>Eucarida</taxon>
        <taxon>Decapoda</taxon>
        <taxon>Pleocyemata</taxon>
        <taxon>Brachyura</taxon>
        <taxon>Eubrachyura</taxon>
        <taxon>Portunoidea</taxon>
        <taxon>Portunidae</taxon>
        <taxon>Portuninae</taxon>
        <taxon>Portunus</taxon>
    </lineage>
</organism>
<feature type="compositionally biased region" description="Polar residues" evidence="1">
    <location>
        <begin position="47"/>
        <end position="63"/>
    </location>
</feature>
<comment type="caution">
    <text evidence="2">The sequence shown here is derived from an EMBL/GenBank/DDBJ whole genome shotgun (WGS) entry which is preliminary data.</text>
</comment>
<dbReference type="AlphaFoldDB" id="A0A5B7E113"/>
<dbReference type="EMBL" id="VSRR010001665">
    <property type="protein sequence ID" value="MPC26886.1"/>
    <property type="molecule type" value="Genomic_DNA"/>
</dbReference>
<evidence type="ECO:0000313" key="3">
    <source>
        <dbReference type="Proteomes" id="UP000324222"/>
    </source>
</evidence>